<evidence type="ECO:0000256" key="6">
    <source>
        <dbReference type="HAMAP-Rule" id="MF_02201"/>
    </source>
</evidence>
<keyword evidence="4 6" id="KW-0408">Iron</keyword>
<organism evidence="8 9">
    <name type="scientific">Ideonella alba</name>
    <dbReference type="NCBI Taxonomy" id="2824118"/>
    <lineage>
        <taxon>Bacteria</taxon>
        <taxon>Pseudomonadati</taxon>
        <taxon>Pseudomonadota</taxon>
        <taxon>Betaproteobacteria</taxon>
        <taxon>Burkholderiales</taxon>
        <taxon>Sphaerotilaceae</taxon>
        <taxon>Ideonella</taxon>
    </lineage>
</organism>
<reference evidence="8 9" key="1">
    <citation type="submission" date="2021-04" db="EMBL/GenBank/DDBJ databases">
        <title>The genome sequence of Ideonella sp. 3Y2.</title>
        <authorList>
            <person name="Liu Y."/>
        </authorList>
    </citation>
    <scope>NUCLEOTIDE SEQUENCE [LARGE SCALE GENOMIC DNA]</scope>
    <source>
        <strain evidence="8 9">3Y2</strain>
    </source>
</reference>
<protein>
    <recommendedName>
        <fullName evidence="6">Ferredoxin-type protein NapF</fullName>
    </recommendedName>
</protein>
<dbReference type="GO" id="GO:0005737">
    <property type="term" value="C:cytoplasm"/>
    <property type="evidence" value="ECO:0007669"/>
    <property type="project" value="UniProtKB-SubCell"/>
</dbReference>
<comment type="caution">
    <text evidence="8">The sequence shown here is derived from an EMBL/GenBank/DDBJ whole genome shotgun (WGS) entry which is preliminary data.</text>
</comment>
<feature type="binding site" evidence="6">
    <location>
        <position position="77"/>
    </location>
    <ligand>
        <name>[4Fe-4S] cluster</name>
        <dbReference type="ChEBI" id="CHEBI:49883"/>
        <label>2</label>
    </ligand>
</feature>
<feature type="binding site" evidence="6">
    <location>
        <position position="81"/>
    </location>
    <ligand>
        <name>[4Fe-4S] cluster</name>
        <dbReference type="ChEBI" id="CHEBI:49883"/>
        <label>2</label>
    </ligand>
</feature>
<feature type="binding site" evidence="6">
    <location>
        <position position="149"/>
    </location>
    <ligand>
        <name>[4Fe-4S] cluster</name>
        <dbReference type="ChEBI" id="CHEBI:49883"/>
        <label>3</label>
    </ligand>
</feature>
<feature type="domain" description="4Fe-4S ferredoxin-type" evidence="7">
    <location>
        <begin position="60"/>
        <end position="91"/>
    </location>
</feature>
<dbReference type="RefSeq" id="WP_210857175.1">
    <property type="nucleotide sequence ID" value="NZ_JAGQDD010000031.1"/>
</dbReference>
<name>A0A941BGZ6_9BURK</name>
<dbReference type="GO" id="GO:0051539">
    <property type="term" value="F:4 iron, 4 sulfur cluster binding"/>
    <property type="evidence" value="ECO:0007669"/>
    <property type="project" value="UniProtKB-UniRule"/>
</dbReference>
<dbReference type="InterPro" id="IPR017900">
    <property type="entry name" value="4Fe4S_Fe_S_CS"/>
</dbReference>
<accession>A0A941BGZ6</accession>
<keyword evidence="5 6" id="KW-0411">Iron-sulfur</keyword>
<feature type="binding site" evidence="6">
    <location>
        <position position="42"/>
    </location>
    <ligand>
        <name>[4Fe-4S] cluster</name>
        <dbReference type="ChEBI" id="CHEBI:49883"/>
        <label>1</label>
    </ligand>
</feature>
<dbReference type="Gene3D" id="3.30.70.20">
    <property type="match status" value="2"/>
</dbReference>
<feature type="binding site" evidence="6">
    <location>
        <position position="146"/>
    </location>
    <ligand>
        <name>[4Fe-4S] cluster</name>
        <dbReference type="ChEBI" id="CHEBI:49883"/>
        <label>3</label>
    </ligand>
</feature>
<feature type="binding site" evidence="6">
    <location>
        <position position="71"/>
    </location>
    <ligand>
        <name>[4Fe-4S] cluster</name>
        <dbReference type="ChEBI" id="CHEBI:49883"/>
        <label>2</label>
    </ligand>
</feature>
<evidence type="ECO:0000256" key="3">
    <source>
        <dbReference type="ARBA" id="ARBA00022737"/>
    </source>
</evidence>
<dbReference type="HAMAP" id="MF_02201">
    <property type="entry name" value="NapF"/>
    <property type="match status" value="1"/>
</dbReference>
<keyword evidence="1 6" id="KW-0004">4Fe-4S</keyword>
<evidence type="ECO:0000256" key="4">
    <source>
        <dbReference type="ARBA" id="ARBA00023004"/>
    </source>
</evidence>
<comment type="subunit">
    <text evidence="6">Interacts with the cytoplasmic NapA precursor.</text>
</comment>
<comment type="cofactor">
    <cofactor evidence="6">
        <name>[4Fe-4S] cluster</name>
        <dbReference type="ChEBI" id="CHEBI:49883"/>
    </cofactor>
</comment>
<dbReference type="CDD" id="cd10564">
    <property type="entry name" value="NapF_like"/>
    <property type="match status" value="1"/>
</dbReference>
<dbReference type="InterPro" id="IPR050572">
    <property type="entry name" value="Fe-S_Ferredoxin"/>
</dbReference>
<evidence type="ECO:0000313" key="8">
    <source>
        <dbReference type="EMBL" id="MBQ0933511.1"/>
    </source>
</evidence>
<dbReference type="Proteomes" id="UP000676246">
    <property type="component" value="Unassembled WGS sequence"/>
</dbReference>
<sequence>MDPRRRLFLRGTLPRGDEPPTPPRPPWALRPDAAFTARCTRCGDCLRACPQQVLMAGDGGFPEIRFTQRGCSLCGDCRAACPSGALDRSAAEPFAERVQVAPHCLAERGVECRVCAEACDARALRFRPQPGGVWRLQVALDQCSGCGACVAPCPVGAITLAQPGPQRA</sequence>
<gene>
    <name evidence="6 8" type="primary">napF</name>
    <name evidence="8" type="ORF">KAK03_23800</name>
</gene>
<feature type="binding site" evidence="6">
    <location>
        <position position="153"/>
    </location>
    <ligand>
        <name>[4Fe-4S] cluster</name>
        <dbReference type="ChEBI" id="CHEBI:49883"/>
        <label>3</label>
    </ligand>
</feature>
<evidence type="ECO:0000313" key="9">
    <source>
        <dbReference type="Proteomes" id="UP000676246"/>
    </source>
</evidence>
<feature type="binding site" evidence="6">
    <location>
        <position position="45"/>
    </location>
    <ligand>
        <name>[4Fe-4S] cluster</name>
        <dbReference type="ChEBI" id="CHEBI:49883"/>
        <label>1</label>
    </ligand>
</feature>
<dbReference type="NCBIfam" id="TIGR00402">
    <property type="entry name" value="napF"/>
    <property type="match status" value="1"/>
</dbReference>
<feature type="binding site" evidence="6">
    <location>
        <position position="74"/>
    </location>
    <ligand>
        <name>[4Fe-4S] cluster</name>
        <dbReference type="ChEBI" id="CHEBI:49883"/>
        <label>2</label>
    </ligand>
</feature>
<dbReference type="PANTHER" id="PTHR43687:SF1">
    <property type="entry name" value="FERREDOXIN III"/>
    <property type="match status" value="1"/>
</dbReference>
<comment type="function">
    <text evidence="6">Could be involved in the maturation of NapA, the catalytic subunit of the periplasmic nitrate reductase, before its export into the periplasm.</text>
</comment>
<evidence type="ECO:0000256" key="1">
    <source>
        <dbReference type="ARBA" id="ARBA00022485"/>
    </source>
</evidence>
<proteinExistence type="inferred from homology"/>
<dbReference type="InterPro" id="IPR004496">
    <property type="entry name" value="NapF"/>
</dbReference>
<feature type="binding site" evidence="6">
    <location>
        <position position="39"/>
    </location>
    <ligand>
        <name>[4Fe-4S] cluster</name>
        <dbReference type="ChEBI" id="CHEBI:49883"/>
        <label>1</label>
    </ligand>
</feature>
<keyword evidence="3 6" id="KW-0677">Repeat</keyword>
<feature type="domain" description="4Fe-4S ferredoxin-type" evidence="7">
    <location>
        <begin position="134"/>
        <end position="163"/>
    </location>
</feature>
<dbReference type="GO" id="GO:0046872">
    <property type="term" value="F:metal ion binding"/>
    <property type="evidence" value="ECO:0007669"/>
    <property type="project" value="UniProtKB-KW"/>
</dbReference>
<evidence type="ECO:0000259" key="7">
    <source>
        <dbReference type="PROSITE" id="PS51379"/>
    </source>
</evidence>
<dbReference type="Pfam" id="PF12838">
    <property type="entry name" value="Fer4_7"/>
    <property type="match status" value="2"/>
</dbReference>
<keyword evidence="2 6" id="KW-0479">Metal-binding</keyword>
<dbReference type="PROSITE" id="PS51379">
    <property type="entry name" value="4FE4S_FER_2"/>
    <property type="match status" value="3"/>
</dbReference>
<feature type="binding site" evidence="6">
    <location>
        <position position="49"/>
    </location>
    <ligand>
        <name>[4Fe-4S] cluster</name>
        <dbReference type="ChEBI" id="CHEBI:49883"/>
        <label>1</label>
    </ligand>
</feature>
<dbReference type="PROSITE" id="PS00198">
    <property type="entry name" value="4FE4S_FER_1"/>
    <property type="match status" value="2"/>
</dbReference>
<comment type="similarity">
    <text evidence="6">Belongs to the NapF family.</text>
</comment>
<keyword evidence="6" id="KW-0963">Cytoplasm</keyword>
<dbReference type="AlphaFoldDB" id="A0A941BGZ6"/>
<feature type="binding site" evidence="6">
    <location>
        <position position="143"/>
    </location>
    <ligand>
        <name>[4Fe-4S] cluster</name>
        <dbReference type="ChEBI" id="CHEBI:49883"/>
        <label>3</label>
    </ligand>
</feature>
<comment type="subcellular location">
    <subcellularLocation>
        <location evidence="6">Cytoplasm</location>
    </subcellularLocation>
</comment>
<keyword evidence="9" id="KW-1185">Reference proteome</keyword>
<evidence type="ECO:0000256" key="5">
    <source>
        <dbReference type="ARBA" id="ARBA00023014"/>
    </source>
</evidence>
<dbReference type="SUPFAM" id="SSF54862">
    <property type="entry name" value="4Fe-4S ferredoxins"/>
    <property type="match status" value="1"/>
</dbReference>
<evidence type="ECO:0000256" key="2">
    <source>
        <dbReference type="ARBA" id="ARBA00022723"/>
    </source>
</evidence>
<feature type="domain" description="4Fe-4S ferredoxin-type" evidence="7">
    <location>
        <begin position="29"/>
        <end position="59"/>
    </location>
</feature>
<dbReference type="PANTHER" id="PTHR43687">
    <property type="entry name" value="ADENYLYLSULFATE REDUCTASE, BETA SUBUNIT"/>
    <property type="match status" value="1"/>
</dbReference>
<dbReference type="EMBL" id="JAGQDD010000031">
    <property type="protein sequence ID" value="MBQ0933511.1"/>
    <property type="molecule type" value="Genomic_DNA"/>
</dbReference>
<dbReference type="InterPro" id="IPR017896">
    <property type="entry name" value="4Fe4S_Fe-S-bd"/>
</dbReference>